<keyword evidence="2 3" id="KW-0040">ANK repeat</keyword>
<dbReference type="Proteomes" id="UP000007266">
    <property type="component" value="Linkage group 8"/>
</dbReference>
<dbReference type="PANTHER" id="PTHR24126:SF14">
    <property type="entry name" value="ANK_REP_REGION DOMAIN-CONTAINING PROTEIN"/>
    <property type="match status" value="1"/>
</dbReference>
<evidence type="ECO:0000256" key="3">
    <source>
        <dbReference type="PROSITE-ProRule" id="PRU00023"/>
    </source>
</evidence>
<protein>
    <submittedName>
        <fullName evidence="4">Uncharacterized protein</fullName>
    </submittedName>
</protein>
<proteinExistence type="predicted"/>
<dbReference type="PANTHER" id="PTHR24126">
    <property type="entry name" value="ANKYRIN REPEAT, PH AND SEC7 DOMAIN CONTAINING PROTEIN SECG-RELATED"/>
    <property type="match status" value="1"/>
</dbReference>
<dbReference type="InterPro" id="IPR002110">
    <property type="entry name" value="Ankyrin_rpt"/>
</dbReference>
<keyword evidence="1" id="KW-0677">Repeat</keyword>
<name>D6WWM7_TRICA</name>
<dbReference type="PhylomeDB" id="D6WWM7"/>
<reference evidence="4 5" key="2">
    <citation type="journal article" date="2010" name="Nucleic Acids Res.">
        <title>BeetleBase in 2010: revisions to provide comprehensive genomic information for Tribolium castaneum.</title>
        <authorList>
            <person name="Kim H.S."/>
            <person name="Murphy T."/>
            <person name="Xia J."/>
            <person name="Caragea D."/>
            <person name="Park Y."/>
            <person name="Beeman R.W."/>
            <person name="Lorenzen M.D."/>
            <person name="Butcher S."/>
            <person name="Manak J.R."/>
            <person name="Brown S.J."/>
        </authorList>
    </citation>
    <scope>GENOME REANNOTATION</scope>
    <source>
        <strain evidence="4 5">Georgia GA2</strain>
    </source>
</reference>
<dbReference type="SMART" id="SM00248">
    <property type="entry name" value="ANK"/>
    <property type="match status" value="5"/>
</dbReference>
<evidence type="ECO:0000313" key="5">
    <source>
        <dbReference type="Proteomes" id="UP000007266"/>
    </source>
</evidence>
<dbReference type="STRING" id="7070.D6WWM7"/>
<dbReference type="Gene3D" id="1.25.40.20">
    <property type="entry name" value="Ankyrin repeat-containing domain"/>
    <property type="match status" value="1"/>
</dbReference>
<dbReference type="EMBL" id="KQ971361">
    <property type="protein sequence ID" value="EFA08117.1"/>
    <property type="molecule type" value="Genomic_DNA"/>
</dbReference>
<reference evidence="4 5" key="1">
    <citation type="journal article" date="2008" name="Nature">
        <title>The genome of the model beetle and pest Tribolium castaneum.</title>
        <authorList>
            <consortium name="Tribolium Genome Sequencing Consortium"/>
            <person name="Richards S."/>
            <person name="Gibbs R.A."/>
            <person name="Weinstock G.M."/>
            <person name="Brown S.J."/>
            <person name="Denell R."/>
            <person name="Beeman R.W."/>
            <person name="Gibbs R."/>
            <person name="Beeman R.W."/>
            <person name="Brown S.J."/>
            <person name="Bucher G."/>
            <person name="Friedrich M."/>
            <person name="Grimmelikhuijzen C.J."/>
            <person name="Klingler M."/>
            <person name="Lorenzen M."/>
            <person name="Richards S."/>
            <person name="Roth S."/>
            <person name="Schroder R."/>
            <person name="Tautz D."/>
            <person name="Zdobnov E.M."/>
            <person name="Muzny D."/>
            <person name="Gibbs R.A."/>
            <person name="Weinstock G.M."/>
            <person name="Attaway T."/>
            <person name="Bell S."/>
            <person name="Buhay C.J."/>
            <person name="Chandrabose M.N."/>
            <person name="Chavez D."/>
            <person name="Clerk-Blankenburg K.P."/>
            <person name="Cree A."/>
            <person name="Dao M."/>
            <person name="Davis C."/>
            <person name="Chacko J."/>
            <person name="Dinh H."/>
            <person name="Dugan-Rocha S."/>
            <person name="Fowler G."/>
            <person name="Garner T.T."/>
            <person name="Garnes J."/>
            <person name="Gnirke A."/>
            <person name="Hawes A."/>
            <person name="Hernandez J."/>
            <person name="Hines S."/>
            <person name="Holder M."/>
            <person name="Hume J."/>
            <person name="Jhangiani S.N."/>
            <person name="Joshi V."/>
            <person name="Khan Z.M."/>
            <person name="Jackson L."/>
            <person name="Kovar C."/>
            <person name="Kowis A."/>
            <person name="Lee S."/>
            <person name="Lewis L.R."/>
            <person name="Margolis J."/>
            <person name="Morgan M."/>
            <person name="Nazareth L.V."/>
            <person name="Nguyen N."/>
            <person name="Okwuonu G."/>
            <person name="Parker D."/>
            <person name="Richards S."/>
            <person name="Ruiz S.J."/>
            <person name="Santibanez J."/>
            <person name="Savard J."/>
            <person name="Scherer S.E."/>
            <person name="Schneider B."/>
            <person name="Sodergren E."/>
            <person name="Tautz D."/>
            <person name="Vattahil S."/>
            <person name="Villasana D."/>
            <person name="White C.S."/>
            <person name="Wright R."/>
            <person name="Park Y."/>
            <person name="Beeman R.W."/>
            <person name="Lord J."/>
            <person name="Oppert B."/>
            <person name="Lorenzen M."/>
            <person name="Brown S."/>
            <person name="Wang L."/>
            <person name="Savard J."/>
            <person name="Tautz D."/>
            <person name="Richards S."/>
            <person name="Weinstock G."/>
            <person name="Gibbs R.A."/>
            <person name="Liu Y."/>
            <person name="Worley K."/>
            <person name="Weinstock G."/>
            <person name="Elsik C.G."/>
            <person name="Reese J.T."/>
            <person name="Elhaik E."/>
            <person name="Landan G."/>
            <person name="Graur D."/>
            <person name="Arensburger P."/>
            <person name="Atkinson P."/>
            <person name="Beeman R.W."/>
            <person name="Beidler J."/>
            <person name="Brown S.J."/>
            <person name="Demuth J.P."/>
            <person name="Drury D.W."/>
            <person name="Du Y.Z."/>
            <person name="Fujiwara H."/>
            <person name="Lorenzen M."/>
            <person name="Maselli V."/>
            <person name="Osanai M."/>
            <person name="Park Y."/>
            <person name="Robertson H.M."/>
            <person name="Tu Z."/>
            <person name="Wang J.J."/>
            <person name="Wang S."/>
            <person name="Richards S."/>
            <person name="Song H."/>
            <person name="Zhang L."/>
            <person name="Sodergren E."/>
            <person name="Werner D."/>
            <person name="Stanke M."/>
            <person name="Morgenstern B."/>
            <person name="Solovyev V."/>
            <person name="Kosarev P."/>
            <person name="Brown G."/>
            <person name="Chen H.C."/>
            <person name="Ermolaeva O."/>
            <person name="Hlavina W."/>
            <person name="Kapustin Y."/>
            <person name="Kiryutin B."/>
            <person name="Kitts P."/>
            <person name="Maglott D."/>
            <person name="Pruitt K."/>
            <person name="Sapojnikov V."/>
            <person name="Souvorov A."/>
            <person name="Mackey A.J."/>
            <person name="Waterhouse R.M."/>
            <person name="Wyder S."/>
            <person name="Zdobnov E.M."/>
            <person name="Zdobnov E.M."/>
            <person name="Wyder S."/>
            <person name="Kriventseva E.V."/>
            <person name="Kadowaki T."/>
            <person name="Bork P."/>
            <person name="Aranda M."/>
            <person name="Bao R."/>
            <person name="Beermann A."/>
            <person name="Berns N."/>
            <person name="Bolognesi R."/>
            <person name="Bonneton F."/>
            <person name="Bopp D."/>
            <person name="Brown S.J."/>
            <person name="Bucher G."/>
            <person name="Butts T."/>
            <person name="Chaumot A."/>
            <person name="Denell R.E."/>
            <person name="Ferrier D.E."/>
            <person name="Friedrich M."/>
            <person name="Gordon C.M."/>
            <person name="Jindra M."/>
            <person name="Klingler M."/>
            <person name="Lan Q."/>
            <person name="Lattorff H.M."/>
            <person name="Laudet V."/>
            <person name="von Levetsow C."/>
            <person name="Liu Z."/>
            <person name="Lutz R."/>
            <person name="Lynch J.A."/>
            <person name="da Fonseca R.N."/>
            <person name="Posnien N."/>
            <person name="Reuter R."/>
            <person name="Roth S."/>
            <person name="Savard J."/>
            <person name="Schinko J.B."/>
            <person name="Schmitt C."/>
            <person name="Schoppmeier M."/>
            <person name="Schroder R."/>
            <person name="Shippy T.D."/>
            <person name="Simonnet F."/>
            <person name="Marques-Souza H."/>
            <person name="Tautz D."/>
            <person name="Tomoyasu Y."/>
            <person name="Trauner J."/>
            <person name="Van der Zee M."/>
            <person name="Vervoort M."/>
            <person name="Wittkopp N."/>
            <person name="Wimmer E.A."/>
            <person name="Yang X."/>
            <person name="Jones A.K."/>
            <person name="Sattelle D.B."/>
            <person name="Ebert P.R."/>
            <person name="Nelson D."/>
            <person name="Scott J.G."/>
            <person name="Beeman R.W."/>
            <person name="Muthukrishnan S."/>
            <person name="Kramer K.J."/>
            <person name="Arakane Y."/>
            <person name="Beeman R.W."/>
            <person name="Zhu Q."/>
            <person name="Hogenkamp D."/>
            <person name="Dixit R."/>
            <person name="Oppert B."/>
            <person name="Jiang H."/>
            <person name="Zou Z."/>
            <person name="Marshall J."/>
            <person name="Elpidina E."/>
            <person name="Vinokurov K."/>
            <person name="Oppert C."/>
            <person name="Zou Z."/>
            <person name="Evans J."/>
            <person name="Lu Z."/>
            <person name="Zhao P."/>
            <person name="Sumathipala N."/>
            <person name="Altincicek B."/>
            <person name="Vilcinskas A."/>
            <person name="Williams M."/>
            <person name="Hultmark D."/>
            <person name="Hetru C."/>
            <person name="Jiang H."/>
            <person name="Grimmelikhuijzen C.J."/>
            <person name="Hauser F."/>
            <person name="Cazzamali G."/>
            <person name="Williamson M."/>
            <person name="Park Y."/>
            <person name="Li B."/>
            <person name="Tanaka Y."/>
            <person name="Predel R."/>
            <person name="Neupert S."/>
            <person name="Schachtner J."/>
            <person name="Verleyen P."/>
            <person name="Raible F."/>
            <person name="Bork P."/>
            <person name="Friedrich M."/>
            <person name="Walden K.K."/>
            <person name="Robertson H.M."/>
            <person name="Angeli S."/>
            <person name="Foret S."/>
            <person name="Bucher G."/>
            <person name="Schuetz S."/>
            <person name="Maleszka R."/>
            <person name="Wimmer E.A."/>
            <person name="Beeman R.W."/>
            <person name="Lorenzen M."/>
            <person name="Tomoyasu Y."/>
            <person name="Miller S.C."/>
            <person name="Grossmann D."/>
            <person name="Bucher G."/>
        </authorList>
    </citation>
    <scope>NUCLEOTIDE SEQUENCE [LARGE SCALE GENOMIC DNA]</scope>
    <source>
        <strain evidence="4 5">Georgia GA2</strain>
    </source>
</reference>
<feature type="repeat" description="ANK" evidence="3">
    <location>
        <begin position="117"/>
        <end position="149"/>
    </location>
</feature>
<dbReference type="AlphaFoldDB" id="D6WWM7"/>
<dbReference type="Pfam" id="PF12796">
    <property type="entry name" value="Ank_2"/>
    <property type="match status" value="1"/>
</dbReference>
<evidence type="ECO:0000256" key="1">
    <source>
        <dbReference type="ARBA" id="ARBA00022737"/>
    </source>
</evidence>
<keyword evidence="5" id="KW-1185">Reference proteome</keyword>
<dbReference type="InterPro" id="IPR036770">
    <property type="entry name" value="Ankyrin_rpt-contain_sf"/>
</dbReference>
<dbReference type="PROSITE" id="PS50297">
    <property type="entry name" value="ANK_REP_REGION"/>
    <property type="match status" value="1"/>
</dbReference>
<dbReference type="OrthoDB" id="6752548at2759"/>
<gene>
    <name evidence="4" type="primary">AUGUSTUS-3.0.2_05721</name>
    <name evidence="4" type="ORF">TcasGA2_TC005721</name>
</gene>
<dbReference type="SUPFAM" id="SSF48403">
    <property type="entry name" value="Ankyrin repeat"/>
    <property type="match status" value="1"/>
</dbReference>
<dbReference type="eggNOG" id="KOG4177">
    <property type="taxonomic scope" value="Eukaryota"/>
</dbReference>
<dbReference type="KEGG" id="tca:663911"/>
<dbReference type="InParanoid" id="D6WWM7"/>
<dbReference type="PROSITE" id="PS50088">
    <property type="entry name" value="ANK_REPEAT"/>
    <property type="match status" value="1"/>
</dbReference>
<accession>D6WWM7</accession>
<dbReference type="HOGENOM" id="CLU_540077_0_0_1"/>
<evidence type="ECO:0000313" key="4">
    <source>
        <dbReference type="EMBL" id="EFA08117.1"/>
    </source>
</evidence>
<evidence type="ECO:0000256" key="2">
    <source>
        <dbReference type="ARBA" id="ARBA00023043"/>
    </source>
</evidence>
<sequence length="505" mass="58151">MSVSHNCDENRRNLLSEVESAISNNDLATLKQLLPHPFDQTTLQDENGNNPLHLSIIYEKNAIFDYLLDKFDLEAQNHSGHTALSLSLLYHSDIFIIEYFALELIRKGANIEVVFSDNNTVLHLALQRHYFQVAQLVIEKGADLNVQNDAGCTPLHMLFHVKTDPEGVTEGVGLMLYHGADASVRDKNGNVPFELAVIYDRYIKVAQENLFFYTFDSNSSYEMSDEVLFELLESKSSLFFQIVDYVSEVVFVSGVTFSPFLLFRIDPNFLKVVIGKFDYVVRKILACPPDHFNWFRFRIESLQNWEILLASHLSADTIEFIGRFSISWLVKKLDEDQVPPKIILGFLFYLLSYGLEVSEIDVQAVYKKFGYCDLFKTFLHLDIKKSKLMNTDILPKLIYDVSLDLGTFLTDPHDFSINAIENLLDYYADPQLRQFCNKLGVKKLVVKSTALPQVPLLVQLARDTVRKYLVEKFSIRHPKQFFSLLKQLPISHIHEKILSFETKLY</sequence>
<organism evidence="4 5">
    <name type="scientific">Tribolium castaneum</name>
    <name type="common">Red flour beetle</name>
    <dbReference type="NCBI Taxonomy" id="7070"/>
    <lineage>
        <taxon>Eukaryota</taxon>
        <taxon>Metazoa</taxon>
        <taxon>Ecdysozoa</taxon>
        <taxon>Arthropoda</taxon>
        <taxon>Hexapoda</taxon>
        <taxon>Insecta</taxon>
        <taxon>Pterygota</taxon>
        <taxon>Neoptera</taxon>
        <taxon>Endopterygota</taxon>
        <taxon>Coleoptera</taxon>
        <taxon>Polyphaga</taxon>
        <taxon>Cucujiformia</taxon>
        <taxon>Tenebrionidae</taxon>
        <taxon>Tenebrionidae incertae sedis</taxon>
        <taxon>Tribolium</taxon>
    </lineage>
</organism>
<dbReference type="Pfam" id="PF00023">
    <property type="entry name" value="Ank"/>
    <property type="match status" value="1"/>
</dbReference>